<organism evidence="8 9">
    <name type="scientific">Periconia macrospinosa</name>
    <dbReference type="NCBI Taxonomy" id="97972"/>
    <lineage>
        <taxon>Eukaryota</taxon>
        <taxon>Fungi</taxon>
        <taxon>Dikarya</taxon>
        <taxon>Ascomycota</taxon>
        <taxon>Pezizomycotina</taxon>
        <taxon>Dothideomycetes</taxon>
        <taxon>Pleosporomycetidae</taxon>
        <taxon>Pleosporales</taxon>
        <taxon>Massarineae</taxon>
        <taxon>Periconiaceae</taxon>
        <taxon>Periconia</taxon>
    </lineage>
</organism>
<keyword evidence="9" id="KW-1185">Reference proteome</keyword>
<dbReference type="Pfam" id="PF11951">
    <property type="entry name" value="Fungal_trans_2"/>
    <property type="match status" value="1"/>
</dbReference>
<dbReference type="EMBL" id="KZ805361">
    <property type="protein sequence ID" value="PVI01182.1"/>
    <property type="molecule type" value="Genomic_DNA"/>
</dbReference>
<keyword evidence="4" id="KW-0238">DNA-binding</keyword>
<evidence type="ECO:0000313" key="8">
    <source>
        <dbReference type="EMBL" id="PVI01182.1"/>
    </source>
</evidence>
<gene>
    <name evidence="8" type="ORF">DM02DRAFT_671418</name>
</gene>
<sequence>MSKPGDLKPKRTRAYHTRSKLGCLTCRKRRVRCDQARPACSQCSNSGRTCDGYLTAAPTCAVSIAMKLPSVPNLTNHDEHRSLQYFTECTGPQFAGFHEHEFWCKTVLQIGASEQCVFHCVVALASLHEAFESEASPTKPMVIATIQLYKRATSHYTKAISLLNMKIASHGWRSLDVSLLCCILCICFEGLRGSYADAELHLTHGLSLLKQWASNRGSETGKLLPTSTEEIIHNSVAPVFNRLVIQAITVTDTSFPWESSMFACSEIQTFKDYKTARDSLYSMLARFYLSPHKPHGLPPGHSTIVTRMERSIGLSRWFNCYIRSSSMVESSFTLDKSSAAILQATYATARIITETDHLHDQMQFDKYHTEFKEIIKCITTYMASQTPSFSMELGVVSLLHFVSIKCRDPTIRRQAMALNEAARRELIWDSRAARRLEQEILAIEEGEDNLVLEAQDVAASSRIDRLDTRTNLGRRSMTMRFKRQGETEWSEERILSW</sequence>
<dbReference type="CDD" id="cd00067">
    <property type="entry name" value="GAL4"/>
    <property type="match status" value="1"/>
</dbReference>
<proteinExistence type="predicted"/>
<keyword evidence="5" id="KW-0804">Transcription</keyword>
<evidence type="ECO:0000256" key="2">
    <source>
        <dbReference type="ARBA" id="ARBA00022833"/>
    </source>
</evidence>
<dbReference type="InterPro" id="IPR036864">
    <property type="entry name" value="Zn2-C6_fun-type_DNA-bd_sf"/>
</dbReference>
<evidence type="ECO:0000256" key="4">
    <source>
        <dbReference type="ARBA" id="ARBA00023125"/>
    </source>
</evidence>
<dbReference type="GO" id="GO:0000981">
    <property type="term" value="F:DNA-binding transcription factor activity, RNA polymerase II-specific"/>
    <property type="evidence" value="ECO:0007669"/>
    <property type="project" value="InterPro"/>
</dbReference>
<accession>A0A2V1DTF5</accession>
<keyword evidence="2" id="KW-0862">Zinc</keyword>
<dbReference type="SUPFAM" id="SSF57701">
    <property type="entry name" value="Zn2/Cys6 DNA-binding domain"/>
    <property type="match status" value="1"/>
</dbReference>
<dbReference type="InterPro" id="IPR001138">
    <property type="entry name" value="Zn2Cys6_DnaBD"/>
</dbReference>
<feature type="domain" description="Zn(2)-C6 fungal-type" evidence="7">
    <location>
        <begin position="22"/>
        <end position="50"/>
    </location>
</feature>
<dbReference type="PROSITE" id="PS00463">
    <property type="entry name" value="ZN2_CY6_FUNGAL_1"/>
    <property type="match status" value="1"/>
</dbReference>
<dbReference type="InterPro" id="IPR052360">
    <property type="entry name" value="Transcr_Regulatory_Proteins"/>
</dbReference>
<dbReference type="InterPro" id="IPR021858">
    <property type="entry name" value="Fun_TF"/>
</dbReference>
<name>A0A2V1DTF5_9PLEO</name>
<dbReference type="OrthoDB" id="2593732at2759"/>
<dbReference type="Pfam" id="PF00172">
    <property type="entry name" value="Zn_clus"/>
    <property type="match status" value="1"/>
</dbReference>
<keyword evidence="3" id="KW-0805">Transcription regulation</keyword>
<dbReference type="PROSITE" id="PS50048">
    <property type="entry name" value="ZN2_CY6_FUNGAL_2"/>
    <property type="match status" value="1"/>
</dbReference>
<protein>
    <recommendedName>
        <fullName evidence="7">Zn(2)-C6 fungal-type domain-containing protein</fullName>
    </recommendedName>
</protein>
<dbReference type="AlphaFoldDB" id="A0A2V1DTF5"/>
<evidence type="ECO:0000313" key="9">
    <source>
        <dbReference type="Proteomes" id="UP000244855"/>
    </source>
</evidence>
<dbReference type="PANTHER" id="PTHR36206:SF12">
    <property type="entry name" value="ASPERCRYPTIN BIOSYNTHESIS CLUSTER-SPECIFIC TRANSCRIPTION REGULATOR ATNN-RELATED"/>
    <property type="match status" value="1"/>
</dbReference>
<dbReference type="Proteomes" id="UP000244855">
    <property type="component" value="Unassembled WGS sequence"/>
</dbReference>
<evidence type="ECO:0000256" key="5">
    <source>
        <dbReference type="ARBA" id="ARBA00023163"/>
    </source>
</evidence>
<evidence type="ECO:0000259" key="7">
    <source>
        <dbReference type="PROSITE" id="PS50048"/>
    </source>
</evidence>
<dbReference type="PANTHER" id="PTHR36206">
    <property type="entry name" value="ASPERCRYPTIN BIOSYNTHESIS CLUSTER-SPECIFIC TRANSCRIPTION REGULATOR ATNN-RELATED"/>
    <property type="match status" value="1"/>
</dbReference>
<dbReference type="GO" id="GO:0003677">
    <property type="term" value="F:DNA binding"/>
    <property type="evidence" value="ECO:0007669"/>
    <property type="project" value="UniProtKB-KW"/>
</dbReference>
<dbReference type="SMART" id="SM00066">
    <property type="entry name" value="GAL4"/>
    <property type="match status" value="1"/>
</dbReference>
<keyword evidence="6" id="KW-0539">Nucleus</keyword>
<dbReference type="STRING" id="97972.A0A2V1DTF5"/>
<dbReference type="GO" id="GO:0008270">
    <property type="term" value="F:zinc ion binding"/>
    <property type="evidence" value="ECO:0007669"/>
    <property type="project" value="InterPro"/>
</dbReference>
<evidence type="ECO:0000256" key="1">
    <source>
        <dbReference type="ARBA" id="ARBA00022723"/>
    </source>
</evidence>
<evidence type="ECO:0000256" key="6">
    <source>
        <dbReference type="ARBA" id="ARBA00023242"/>
    </source>
</evidence>
<reference evidence="8 9" key="1">
    <citation type="journal article" date="2018" name="Sci. Rep.">
        <title>Comparative genomics provides insights into the lifestyle and reveals functional heterogeneity of dark septate endophytic fungi.</title>
        <authorList>
            <person name="Knapp D.G."/>
            <person name="Nemeth J.B."/>
            <person name="Barry K."/>
            <person name="Hainaut M."/>
            <person name="Henrissat B."/>
            <person name="Johnson J."/>
            <person name="Kuo A."/>
            <person name="Lim J.H.P."/>
            <person name="Lipzen A."/>
            <person name="Nolan M."/>
            <person name="Ohm R.A."/>
            <person name="Tamas L."/>
            <person name="Grigoriev I.V."/>
            <person name="Spatafora J.W."/>
            <person name="Nagy L.G."/>
            <person name="Kovacs G.M."/>
        </authorList>
    </citation>
    <scope>NUCLEOTIDE SEQUENCE [LARGE SCALE GENOMIC DNA]</scope>
    <source>
        <strain evidence="8 9">DSE2036</strain>
    </source>
</reference>
<evidence type="ECO:0000256" key="3">
    <source>
        <dbReference type="ARBA" id="ARBA00023015"/>
    </source>
</evidence>
<dbReference type="Gene3D" id="4.10.240.10">
    <property type="entry name" value="Zn(2)-C6 fungal-type DNA-binding domain"/>
    <property type="match status" value="1"/>
</dbReference>
<keyword evidence="1" id="KW-0479">Metal-binding</keyword>